<organism evidence="1 2">
    <name type="scientific">Streptomyces albus (strain ATCC 21838 / DSM 41398 / FERM P-419 / JCM 4703 / NBRC 107858)</name>
    <dbReference type="NCBI Taxonomy" id="1081613"/>
    <lineage>
        <taxon>Bacteria</taxon>
        <taxon>Bacillati</taxon>
        <taxon>Actinomycetota</taxon>
        <taxon>Actinomycetes</taxon>
        <taxon>Kitasatosporales</taxon>
        <taxon>Streptomycetaceae</taxon>
        <taxon>Streptomyces</taxon>
    </lineage>
</organism>
<evidence type="ECO:0000313" key="2">
    <source>
        <dbReference type="Proteomes" id="UP000031523"/>
    </source>
</evidence>
<protein>
    <submittedName>
        <fullName evidence="1">Uncharacterized protein</fullName>
    </submittedName>
</protein>
<dbReference type="Proteomes" id="UP000031523">
    <property type="component" value="Chromosome"/>
</dbReference>
<keyword evidence="2" id="KW-1185">Reference proteome</keyword>
<proteinExistence type="predicted"/>
<accession>A0A0B5EMA0</accession>
<reference evidence="1 2" key="1">
    <citation type="submission" date="2015-01" db="EMBL/GenBank/DDBJ databases">
        <title>Enhanced salinomycin production by adjusting the supply of polyketide extender units in Streptomyce albus DSM 41398.</title>
        <authorList>
            <person name="Lu C."/>
        </authorList>
    </citation>
    <scope>NUCLEOTIDE SEQUENCE [LARGE SCALE GENOMIC DNA]</scope>
    <source>
        <strain evidence="2">ATCC 21838 / DSM 41398 / FERM P-419 / JCM 4703 / NBRC 107858</strain>
    </source>
</reference>
<dbReference type="EMBL" id="CP010519">
    <property type="protein sequence ID" value="AJE83573.1"/>
    <property type="molecule type" value="Genomic_DNA"/>
</dbReference>
<sequence>MALLEECHRRHLQSSGEGDEVVDVAAALGAFDAGQHRVRHRTAEGSDASGELALGETAFGAEDFDSTSGSHSGRTYFQGSCCHGSHW</sequence>
<gene>
    <name evidence="1" type="ORF">SLNWT_3197</name>
</gene>
<name>A0A0B5EMA0_STRA4</name>
<evidence type="ECO:0000313" key="1">
    <source>
        <dbReference type="EMBL" id="AJE83573.1"/>
    </source>
</evidence>
<dbReference type="KEGG" id="sals:SLNWT_3197"/>
<dbReference type="AlphaFoldDB" id="A0A0B5EMA0"/>